<dbReference type="Ensembl" id="ENSLBET00000002098.1">
    <property type="protein sequence ID" value="ENSLBEP00000001978.1"/>
    <property type="gene ID" value="ENSLBEG00000001555.1"/>
</dbReference>
<evidence type="ECO:0000313" key="1">
    <source>
        <dbReference type="Ensembl" id="ENSLBEP00000001978.1"/>
    </source>
</evidence>
<organism evidence="1 2">
    <name type="scientific">Labrus bergylta</name>
    <name type="common">ballan wrasse</name>
    <dbReference type="NCBI Taxonomy" id="56723"/>
    <lineage>
        <taxon>Eukaryota</taxon>
        <taxon>Metazoa</taxon>
        <taxon>Chordata</taxon>
        <taxon>Craniata</taxon>
        <taxon>Vertebrata</taxon>
        <taxon>Euteleostomi</taxon>
        <taxon>Actinopterygii</taxon>
        <taxon>Neopterygii</taxon>
        <taxon>Teleostei</taxon>
        <taxon>Neoteleostei</taxon>
        <taxon>Acanthomorphata</taxon>
        <taxon>Eupercaria</taxon>
        <taxon>Labriformes</taxon>
        <taxon>Labridae</taxon>
        <taxon>Labrus</taxon>
    </lineage>
</organism>
<keyword evidence="2" id="KW-1185">Reference proteome</keyword>
<name>A0A3Q3E4S3_9LABR</name>
<dbReference type="Proteomes" id="UP000261660">
    <property type="component" value="Unplaced"/>
</dbReference>
<dbReference type="AlphaFoldDB" id="A0A3Q3E4S3"/>
<sequence length="53" mass="6076">MSLMELLEQYYIGELHMDDRQKEMEKEAPDTNSAESSTSWTTWLIPAVVATVV</sequence>
<proteinExistence type="predicted"/>
<dbReference type="STRING" id="56723.ENSLBEP00000001978"/>
<evidence type="ECO:0000313" key="2">
    <source>
        <dbReference type="Proteomes" id="UP000261660"/>
    </source>
</evidence>
<protein>
    <submittedName>
        <fullName evidence="1">Uncharacterized protein</fullName>
    </submittedName>
</protein>
<dbReference type="InParanoid" id="A0A3Q3E4S3"/>
<reference evidence="1" key="1">
    <citation type="submission" date="2025-08" db="UniProtKB">
        <authorList>
            <consortium name="Ensembl"/>
        </authorList>
    </citation>
    <scope>IDENTIFICATION</scope>
</reference>
<reference evidence="1" key="2">
    <citation type="submission" date="2025-09" db="UniProtKB">
        <authorList>
            <consortium name="Ensembl"/>
        </authorList>
    </citation>
    <scope>IDENTIFICATION</scope>
</reference>
<accession>A0A3Q3E4S3</accession>